<dbReference type="Gene3D" id="3.40.50.300">
    <property type="entry name" value="P-loop containing nucleotide triphosphate hydrolases"/>
    <property type="match status" value="1"/>
</dbReference>
<proteinExistence type="predicted"/>
<keyword evidence="4" id="KW-1185">Reference proteome</keyword>
<keyword evidence="1" id="KW-0677">Repeat</keyword>
<dbReference type="SUPFAM" id="SSF52540">
    <property type="entry name" value="P-loop containing nucleoside triphosphate hydrolases"/>
    <property type="match status" value="1"/>
</dbReference>
<name>A0A6A5VSL8_9PLEO</name>
<evidence type="ECO:0000313" key="4">
    <source>
        <dbReference type="Proteomes" id="UP000800036"/>
    </source>
</evidence>
<sequence>MAASKASEDAADNDCVNAFKIDTNHVFQKDRNAKCAPATGQWFFHHPEYEAFQEANGLQLLFVTAEAGGGKSTLMRTFIDSLQESDDRPLVAYFFFKDDDDQLRSYEDALSSIIYQLLIQERGFIKHAKESYKRYGHGIRYQSKEMWNILLTSAAEAHRRVVCVLDAVDECAPAGRRELVSDLVAASQRGPKTTSTKLKFVVTSRPYQDKDHPYADLASSDVIRHLAGEIAKVQTDIQTVIRFKAEELAKKHELSKCTLDMLIENISSQNLQTRSFLAVRMAFELLDSHQLMQKGAEEHIVRKILTDIPQFLGDQFDAMLNRSPDREHARRLFCVILAARKTLKIPELKVLYALTRPTNSEAEDPHSYEELNIPTDDEEFKQLIRARFGLFITFVRSSVHLFHQTAREYLMAKPGMIIGTSYGTCPMPSEPESYSLWDRARQQSWKGIITEADANVVMLTVCLDLFKFETPRSWILGA</sequence>
<organism evidence="3 4">
    <name type="scientific">Bimuria novae-zelandiae CBS 107.79</name>
    <dbReference type="NCBI Taxonomy" id="1447943"/>
    <lineage>
        <taxon>Eukaryota</taxon>
        <taxon>Fungi</taxon>
        <taxon>Dikarya</taxon>
        <taxon>Ascomycota</taxon>
        <taxon>Pezizomycotina</taxon>
        <taxon>Dothideomycetes</taxon>
        <taxon>Pleosporomycetidae</taxon>
        <taxon>Pleosporales</taxon>
        <taxon>Massarineae</taxon>
        <taxon>Didymosphaeriaceae</taxon>
        <taxon>Bimuria</taxon>
    </lineage>
</organism>
<gene>
    <name evidence="3" type="ORF">BU23DRAFT_625403</name>
</gene>
<dbReference type="InterPro" id="IPR056884">
    <property type="entry name" value="NPHP3-like_N"/>
</dbReference>
<dbReference type="InterPro" id="IPR007111">
    <property type="entry name" value="NACHT_NTPase"/>
</dbReference>
<protein>
    <recommendedName>
        <fullName evidence="2">NACHT domain-containing protein</fullName>
    </recommendedName>
</protein>
<dbReference type="InterPro" id="IPR027417">
    <property type="entry name" value="P-loop_NTPase"/>
</dbReference>
<dbReference type="Proteomes" id="UP000800036">
    <property type="component" value="Unassembled WGS sequence"/>
</dbReference>
<evidence type="ECO:0000256" key="1">
    <source>
        <dbReference type="ARBA" id="ARBA00022737"/>
    </source>
</evidence>
<evidence type="ECO:0000313" key="3">
    <source>
        <dbReference type="EMBL" id="KAF1980251.1"/>
    </source>
</evidence>
<dbReference type="AlphaFoldDB" id="A0A6A5VSL8"/>
<dbReference type="Pfam" id="PF24883">
    <property type="entry name" value="NPHP3_N"/>
    <property type="match status" value="1"/>
</dbReference>
<evidence type="ECO:0000259" key="2">
    <source>
        <dbReference type="PROSITE" id="PS50837"/>
    </source>
</evidence>
<dbReference type="EMBL" id="ML976656">
    <property type="protein sequence ID" value="KAF1980251.1"/>
    <property type="molecule type" value="Genomic_DNA"/>
</dbReference>
<reference evidence="3" key="1">
    <citation type="journal article" date="2020" name="Stud. Mycol.">
        <title>101 Dothideomycetes genomes: a test case for predicting lifestyles and emergence of pathogens.</title>
        <authorList>
            <person name="Haridas S."/>
            <person name="Albert R."/>
            <person name="Binder M."/>
            <person name="Bloem J."/>
            <person name="Labutti K."/>
            <person name="Salamov A."/>
            <person name="Andreopoulos B."/>
            <person name="Baker S."/>
            <person name="Barry K."/>
            <person name="Bills G."/>
            <person name="Bluhm B."/>
            <person name="Cannon C."/>
            <person name="Castanera R."/>
            <person name="Culley D."/>
            <person name="Daum C."/>
            <person name="Ezra D."/>
            <person name="Gonzalez J."/>
            <person name="Henrissat B."/>
            <person name="Kuo A."/>
            <person name="Liang C."/>
            <person name="Lipzen A."/>
            <person name="Lutzoni F."/>
            <person name="Magnuson J."/>
            <person name="Mondo S."/>
            <person name="Nolan M."/>
            <person name="Ohm R."/>
            <person name="Pangilinan J."/>
            <person name="Park H.-J."/>
            <person name="Ramirez L."/>
            <person name="Alfaro M."/>
            <person name="Sun H."/>
            <person name="Tritt A."/>
            <person name="Yoshinaga Y."/>
            <person name="Zwiers L.-H."/>
            <person name="Turgeon B."/>
            <person name="Goodwin S."/>
            <person name="Spatafora J."/>
            <person name="Crous P."/>
            <person name="Grigoriev I."/>
        </authorList>
    </citation>
    <scope>NUCLEOTIDE SEQUENCE</scope>
    <source>
        <strain evidence="3">CBS 107.79</strain>
    </source>
</reference>
<dbReference type="PROSITE" id="PS50837">
    <property type="entry name" value="NACHT"/>
    <property type="match status" value="1"/>
</dbReference>
<dbReference type="PANTHER" id="PTHR10039:SF5">
    <property type="entry name" value="NACHT DOMAIN-CONTAINING PROTEIN"/>
    <property type="match status" value="1"/>
</dbReference>
<feature type="domain" description="NACHT" evidence="2">
    <location>
        <begin position="59"/>
        <end position="206"/>
    </location>
</feature>
<dbReference type="PANTHER" id="PTHR10039">
    <property type="entry name" value="AMELOGENIN"/>
    <property type="match status" value="1"/>
</dbReference>
<accession>A0A6A5VSL8</accession>
<dbReference type="OrthoDB" id="194358at2759"/>